<dbReference type="GO" id="GO:0005814">
    <property type="term" value="C:centriole"/>
    <property type="evidence" value="ECO:0007669"/>
    <property type="project" value="TreeGrafter"/>
</dbReference>
<dbReference type="PANTHER" id="PTHR44281:SF2">
    <property type="entry name" value="SPINDLE ASSEMBLY ABNORMAL PROTEIN 6 HOMOLOG"/>
    <property type="match status" value="1"/>
</dbReference>
<evidence type="ECO:0000256" key="3">
    <source>
        <dbReference type="ARBA" id="ARBA00023054"/>
    </source>
</evidence>
<dbReference type="EMBL" id="AAZO01005466">
    <property type="status" value="NOT_ANNOTATED_CDS"/>
    <property type="molecule type" value="Genomic_DNA"/>
</dbReference>
<evidence type="ECO:0000313" key="9">
    <source>
        <dbReference type="EMBL" id="EEB16944.1"/>
    </source>
</evidence>
<dbReference type="EMBL" id="DS235783">
    <property type="protein sequence ID" value="EEB16944.1"/>
    <property type="molecule type" value="Genomic_DNA"/>
</dbReference>
<evidence type="ECO:0000313" key="11">
    <source>
        <dbReference type="Proteomes" id="UP000009046"/>
    </source>
</evidence>
<dbReference type="Pfam" id="PF16531">
    <property type="entry name" value="SAS-6_N"/>
    <property type="match status" value="1"/>
</dbReference>
<keyword evidence="5" id="KW-0131">Cell cycle</keyword>
<evidence type="ECO:0000259" key="8">
    <source>
        <dbReference type="Pfam" id="PF16531"/>
    </source>
</evidence>
<keyword evidence="3 6" id="KW-0175">Coiled coil</keyword>
<evidence type="ECO:0000313" key="10">
    <source>
        <dbReference type="EnsemblMetazoa" id="PHUM447830-PA"/>
    </source>
</evidence>
<dbReference type="Gene3D" id="2.170.210.20">
    <property type="entry name" value="Spindle assembly abnormal protein 6, N-terminal domain"/>
    <property type="match status" value="1"/>
</dbReference>
<evidence type="ECO:0000256" key="2">
    <source>
        <dbReference type="ARBA" id="ARBA00022490"/>
    </source>
</evidence>
<keyword evidence="4" id="KW-0206">Cytoskeleton</keyword>
<keyword evidence="11" id="KW-1185">Reference proteome</keyword>
<dbReference type="STRING" id="121224.E0VU88"/>
<dbReference type="EMBL" id="AAZO01005467">
    <property type="status" value="NOT_ANNOTATED_CDS"/>
    <property type="molecule type" value="Genomic_DNA"/>
</dbReference>
<dbReference type="FunCoup" id="E0VU88">
    <property type="interactions" value="488"/>
</dbReference>
<dbReference type="eggNOG" id="ENOG502QQ4W">
    <property type="taxonomic scope" value="Eukaryota"/>
</dbReference>
<dbReference type="AlphaFoldDB" id="E0VU88"/>
<dbReference type="HOGENOM" id="CLU_450034_0_0_1"/>
<evidence type="ECO:0000256" key="6">
    <source>
        <dbReference type="SAM" id="Coils"/>
    </source>
</evidence>
<dbReference type="InParanoid" id="E0VU88"/>
<reference evidence="9" key="2">
    <citation type="submission" date="2007-04" db="EMBL/GenBank/DDBJ databases">
        <title>The genome of the human body louse.</title>
        <authorList>
            <consortium name="The Human Body Louse Genome Consortium"/>
            <person name="Kirkness E."/>
            <person name="Walenz B."/>
            <person name="Hass B."/>
            <person name="Bruggner R."/>
            <person name="Strausberg R."/>
        </authorList>
    </citation>
    <scope>NUCLEOTIDE SEQUENCE</scope>
    <source>
        <strain evidence="9">USDA</strain>
    </source>
</reference>
<gene>
    <name evidence="10" type="primary">8231220</name>
    <name evidence="9" type="ORF">Phum_PHUM447830</name>
</gene>
<comment type="subcellular location">
    <subcellularLocation>
        <location evidence="1">Cytoplasm</location>
        <location evidence="1">Cytoskeleton</location>
        <location evidence="1">Microtubule organizing center</location>
        <location evidence="1">Centrosome</location>
    </subcellularLocation>
</comment>
<evidence type="ECO:0000256" key="4">
    <source>
        <dbReference type="ARBA" id="ARBA00023212"/>
    </source>
</evidence>
<evidence type="ECO:0000256" key="7">
    <source>
        <dbReference type="SAM" id="MobiDB-lite"/>
    </source>
</evidence>
<evidence type="ECO:0000256" key="1">
    <source>
        <dbReference type="ARBA" id="ARBA00004300"/>
    </source>
</evidence>
<proteinExistence type="predicted"/>
<dbReference type="CDD" id="cd10142">
    <property type="entry name" value="HD_SAS6_N"/>
    <property type="match status" value="1"/>
</dbReference>
<accession>E0VU88</accession>
<dbReference type="InterPro" id="IPR038558">
    <property type="entry name" value="SAS-6_N_sf"/>
</dbReference>
<feature type="domain" description="Spindle assembly abnormal protein 6 N-terminal" evidence="8">
    <location>
        <begin position="12"/>
        <end position="149"/>
    </location>
</feature>
<dbReference type="Proteomes" id="UP000009046">
    <property type="component" value="Unassembled WGS sequence"/>
</dbReference>
<dbReference type="GeneID" id="8231220"/>
<dbReference type="InterPro" id="IPR032396">
    <property type="entry name" value="SAS-6_N"/>
</dbReference>
<organism>
    <name type="scientific">Pediculus humanus subsp. corporis</name>
    <name type="common">Body louse</name>
    <dbReference type="NCBI Taxonomy" id="121224"/>
    <lineage>
        <taxon>Eukaryota</taxon>
        <taxon>Metazoa</taxon>
        <taxon>Ecdysozoa</taxon>
        <taxon>Arthropoda</taxon>
        <taxon>Hexapoda</taxon>
        <taxon>Insecta</taxon>
        <taxon>Pterygota</taxon>
        <taxon>Neoptera</taxon>
        <taxon>Paraneoptera</taxon>
        <taxon>Psocodea</taxon>
        <taxon>Troctomorpha</taxon>
        <taxon>Phthiraptera</taxon>
        <taxon>Anoplura</taxon>
        <taxon>Pediculidae</taxon>
        <taxon>Pediculus</taxon>
    </lineage>
</organism>
<dbReference type="KEGG" id="phu:Phum_PHUM447830"/>
<dbReference type="PANTHER" id="PTHR44281">
    <property type="entry name" value="SPINDLE ASSEMBLY ABNORMAL PROTEIN 6 HOMOLOG"/>
    <property type="match status" value="1"/>
</dbReference>
<dbReference type="CTD" id="8231220"/>
<dbReference type="OrthoDB" id="49058at2759"/>
<dbReference type="OMA" id="INSIAGC"/>
<keyword evidence="2" id="KW-0963">Cytoplasm</keyword>
<feature type="coiled-coil region" evidence="6">
    <location>
        <begin position="184"/>
        <end position="421"/>
    </location>
</feature>
<dbReference type="GO" id="GO:0005813">
    <property type="term" value="C:centrosome"/>
    <property type="evidence" value="ECO:0007669"/>
    <property type="project" value="UniProtKB-SubCell"/>
</dbReference>
<protein>
    <submittedName>
        <fullName evidence="9 10">Spindle assembly abnormal protein, putative</fullName>
    </submittedName>
</protein>
<dbReference type="VEuPathDB" id="VectorBase:PHUM447830"/>
<name>E0VU88_PEDHC</name>
<reference evidence="9" key="1">
    <citation type="submission" date="2007-04" db="EMBL/GenBank/DDBJ databases">
        <title>Annotation of Pediculus humanus corporis strain USDA.</title>
        <authorList>
            <person name="Kirkness E."/>
            <person name="Hannick L."/>
            <person name="Hass B."/>
            <person name="Bruggner R."/>
            <person name="Lawson D."/>
            <person name="Bidwell S."/>
            <person name="Joardar V."/>
            <person name="Caler E."/>
            <person name="Walenz B."/>
            <person name="Inman J."/>
            <person name="Schobel S."/>
            <person name="Galinsky K."/>
            <person name="Amedeo P."/>
            <person name="Strausberg R."/>
        </authorList>
    </citation>
    <scope>NUCLEOTIDE SEQUENCE</scope>
    <source>
        <strain evidence="9">USDA</strain>
    </source>
</reference>
<dbReference type="GO" id="GO:0007099">
    <property type="term" value="P:centriole replication"/>
    <property type="evidence" value="ECO:0007669"/>
    <property type="project" value="TreeGrafter"/>
</dbReference>
<sequence>MGLSSVEKLYSYVQKVYFKFRKGEEKCKMLRISLEIRSELTISPGKVLSLQITDDFDSIFFYSLMLTQEDFSVLKSQQGLLVDFDHFPSQLIKLLEICKSQDVGNKFILVLDDEDSVFVQSSIEYDNGCIYLKVIETNNFKNLCHLSLKVAEETNYLKLETSHQISEEREKITKLQSEWQQKLELEKSQLINQHQKQINDLNEQINSLTFNNKNLYESRCQLETSVKEKSFQIEALEKQNMHLNQEITLLKRQTSQLDQDYHEKDKMVISLKTKLAVAEQELKDKSKYLEKQQELLKSANEQKAFLEEALNEKEVQLQRKQSAVQTLSADLMKYNDLIAKLQSDLAANKAKMKLRTDIALEQEKVLEKKVQQLTSQANTIKELNEKILKLTEELSAIKNELQEANKKIEEKEMTIKKNDNVINWLNRRLTECNTGSSQSPTLITSTRTENDSILAISQPKGNISNLAKGWPPWLINSIAGCNSSNGDSTGASSNCTNSFIPSSINATQGNVKSDTLKEPLQSKCEELKKKEEKNIDFNGVTDLKKQSKGLDPKYFQSSIDKDFIFNPQIIKKNITAVDSIKSKEQAKSANGRKQISAYFPKTAPTLQ</sequence>
<dbReference type="RefSeq" id="XP_002429682.1">
    <property type="nucleotide sequence ID" value="XM_002429637.1"/>
</dbReference>
<feature type="region of interest" description="Disordered" evidence="7">
    <location>
        <begin position="583"/>
        <end position="607"/>
    </location>
</feature>
<reference evidence="10" key="3">
    <citation type="submission" date="2021-02" db="UniProtKB">
        <authorList>
            <consortium name="EnsemblMetazoa"/>
        </authorList>
    </citation>
    <scope>IDENTIFICATION</scope>
    <source>
        <strain evidence="10">USDA</strain>
    </source>
</reference>
<dbReference type="EnsemblMetazoa" id="PHUM447830-RA">
    <property type="protein sequence ID" value="PHUM447830-PA"/>
    <property type="gene ID" value="PHUM447830"/>
</dbReference>
<evidence type="ECO:0000256" key="5">
    <source>
        <dbReference type="ARBA" id="ARBA00023306"/>
    </source>
</evidence>